<gene>
    <name evidence="2" type="ORF">M421DRAFT_5628</name>
</gene>
<sequence>MPDLHIAYDDKDFERLKSKLENNRRIRLPTGMNPLLPSRILVWTGPEHKDQGCSINASIEIDLVPSGACGTPRAGDLNKSLVSLSLKTANGRQMVFKSLNIQYQLATLLSYCKSRELSWDPRKDIVYLCKNETVEVQRIRARLNIKEVEDMFLGTSFFDRLDVQDQRLCYRTLLDTLPPPTMAIAPPAPQPLPLIYPTQRSSEQINDTRVSRSRYWGFSGQRGSSDGTAEDGIARDARPPSMGYLQDPRQLTQIQGLQCVKSAKPQPVSAAAAAKQARKSMPNLMAPHATASYLDIRSTSQQQERQQHHSSHPVEYTSSQLYSKASSGSSQREYGDFQPAHMRATMTGRTDSTKTNSTGTSVQGIQSQTGSLHAGSPEGEAVLRQQYFEERSTPIRERLHLVVPEGVHDAPEHLQRSTQPQSRHYRHSSAPPPQIEPAFVFELDATAPTNHACVAELPASCIEPSPAEQRNTRHEHVERPAAVKPLKPRTTFPPTKAGSLPASLVAGGVTTHGHRQSLSPSAHLDDSTPGFSTRQTNAYRYSSYALPQAMSSRNLQIVSEEATGAVYKAYRPVVATHELIRNDSVSSVYSPGHQRSISHNSAASHESDRLATEYRELLNFEDGYESC</sequence>
<protein>
    <submittedName>
        <fullName evidence="2">Uncharacterized protein</fullName>
    </submittedName>
</protein>
<dbReference type="AlphaFoldDB" id="A0A6A5RLV2"/>
<keyword evidence="3" id="KW-1185">Reference proteome</keyword>
<feature type="region of interest" description="Disordered" evidence="1">
    <location>
        <begin position="414"/>
        <end position="433"/>
    </location>
</feature>
<organism evidence="2 3">
    <name type="scientific">Didymella exigua CBS 183.55</name>
    <dbReference type="NCBI Taxonomy" id="1150837"/>
    <lineage>
        <taxon>Eukaryota</taxon>
        <taxon>Fungi</taxon>
        <taxon>Dikarya</taxon>
        <taxon>Ascomycota</taxon>
        <taxon>Pezizomycotina</taxon>
        <taxon>Dothideomycetes</taxon>
        <taxon>Pleosporomycetidae</taxon>
        <taxon>Pleosporales</taxon>
        <taxon>Pleosporineae</taxon>
        <taxon>Didymellaceae</taxon>
        <taxon>Didymella</taxon>
    </lineage>
</organism>
<dbReference type="GeneID" id="54353054"/>
<accession>A0A6A5RLV2</accession>
<name>A0A6A5RLV2_9PLEO</name>
<evidence type="ECO:0000313" key="3">
    <source>
        <dbReference type="Proteomes" id="UP000800082"/>
    </source>
</evidence>
<feature type="compositionally biased region" description="Polar residues" evidence="1">
    <location>
        <begin position="316"/>
        <end position="332"/>
    </location>
</feature>
<feature type="region of interest" description="Disordered" evidence="1">
    <location>
        <begin position="510"/>
        <end position="534"/>
    </location>
</feature>
<feature type="region of interest" description="Disordered" evidence="1">
    <location>
        <begin position="587"/>
        <end position="608"/>
    </location>
</feature>
<feature type="region of interest" description="Disordered" evidence="1">
    <location>
        <begin position="298"/>
        <end position="376"/>
    </location>
</feature>
<reference evidence="2" key="1">
    <citation type="journal article" date="2020" name="Stud. Mycol.">
        <title>101 Dothideomycetes genomes: a test case for predicting lifestyles and emergence of pathogens.</title>
        <authorList>
            <person name="Haridas S."/>
            <person name="Albert R."/>
            <person name="Binder M."/>
            <person name="Bloem J."/>
            <person name="Labutti K."/>
            <person name="Salamov A."/>
            <person name="Andreopoulos B."/>
            <person name="Baker S."/>
            <person name="Barry K."/>
            <person name="Bills G."/>
            <person name="Bluhm B."/>
            <person name="Cannon C."/>
            <person name="Castanera R."/>
            <person name="Culley D."/>
            <person name="Daum C."/>
            <person name="Ezra D."/>
            <person name="Gonzalez J."/>
            <person name="Henrissat B."/>
            <person name="Kuo A."/>
            <person name="Liang C."/>
            <person name="Lipzen A."/>
            <person name="Lutzoni F."/>
            <person name="Magnuson J."/>
            <person name="Mondo S."/>
            <person name="Nolan M."/>
            <person name="Ohm R."/>
            <person name="Pangilinan J."/>
            <person name="Park H.-J."/>
            <person name="Ramirez L."/>
            <person name="Alfaro M."/>
            <person name="Sun H."/>
            <person name="Tritt A."/>
            <person name="Yoshinaga Y."/>
            <person name="Zwiers L.-H."/>
            <person name="Turgeon B."/>
            <person name="Goodwin S."/>
            <person name="Spatafora J."/>
            <person name="Crous P."/>
            <person name="Grigoriev I."/>
        </authorList>
    </citation>
    <scope>NUCLEOTIDE SEQUENCE</scope>
    <source>
        <strain evidence="2">CBS 183.55</strain>
    </source>
</reference>
<evidence type="ECO:0000313" key="2">
    <source>
        <dbReference type="EMBL" id="KAF1927964.1"/>
    </source>
</evidence>
<dbReference type="RefSeq" id="XP_033448216.1">
    <property type="nucleotide sequence ID" value="XM_033595387.1"/>
</dbReference>
<feature type="compositionally biased region" description="Polar residues" evidence="1">
    <location>
        <begin position="347"/>
        <end position="371"/>
    </location>
</feature>
<feature type="compositionally biased region" description="Polar residues" evidence="1">
    <location>
        <begin position="587"/>
        <end position="604"/>
    </location>
</feature>
<dbReference type="OrthoDB" id="10066232at2759"/>
<dbReference type="Proteomes" id="UP000800082">
    <property type="component" value="Unassembled WGS sequence"/>
</dbReference>
<evidence type="ECO:0000256" key="1">
    <source>
        <dbReference type="SAM" id="MobiDB-lite"/>
    </source>
</evidence>
<dbReference type="EMBL" id="ML978970">
    <property type="protein sequence ID" value="KAF1927964.1"/>
    <property type="molecule type" value="Genomic_DNA"/>
</dbReference>
<proteinExistence type="predicted"/>